<evidence type="ECO:0000313" key="2">
    <source>
        <dbReference type="Proteomes" id="UP001326613"/>
    </source>
</evidence>
<dbReference type="Proteomes" id="UP001326613">
    <property type="component" value="Chromosome"/>
</dbReference>
<gene>
    <name evidence="1" type="ORF">Trichorick_00162</name>
</gene>
<dbReference type="RefSeq" id="WP_323738377.1">
    <property type="nucleotide sequence ID" value="NZ_CP112932.1"/>
</dbReference>
<dbReference type="EMBL" id="CP112932">
    <property type="protein sequence ID" value="WPY00290.1"/>
    <property type="molecule type" value="Genomic_DNA"/>
</dbReference>
<keyword evidence="2" id="KW-1185">Reference proteome</keyword>
<reference evidence="1 2" key="1">
    <citation type="submission" date="2022-10" db="EMBL/GenBank/DDBJ databases">
        <title>Host association and intracellularity evolved multiple times independently in the Rickettsiales.</title>
        <authorList>
            <person name="Castelli M."/>
            <person name="Nardi T."/>
            <person name="Gammuto L."/>
            <person name="Bellinzona G."/>
            <person name="Sabaneyeva E."/>
            <person name="Potekhin A."/>
            <person name="Serra V."/>
            <person name="Petroni G."/>
            <person name="Sassera D."/>
        </authorList>
    </citation>
    <scope>NUCLEOTIDE SEQUENCE [LARGE SCALE GENOMIC DNA]</scope>
    <source>
        <strain evidence="1 2">Kr 154-4</strain>
    </source>
</reference>
<sequence>MKKIYNFQQEDSIIDITSHDEFTNFLQSNQPIDLSIEYKGERLIDHVLTTKSTMEVQQIFDAIINQIFASKTLIIDFNTPDQNGKSLFSKLYEKYSVSQANEIEELLNQLLTISNFSKNFIDWNQHVDVNGNSLMLALAQNPNHHIIVNSFISAVNAEKLSLFKINQINNAGEKLIDVFKKQLDANQIIDISIFTKLRELGSGEPKSLFVPVAAKLDTANVHNQINEQPIKNMQQELHGKYNAMSELEIKDALTEIEQYININKNENNIIQLLEGALEISAIDALQNFNMLKNDTGQHNEHNNIWIFPTEFAYIWQESKQLGLQNLFVQKLSELGGCFWGQLLNMYQTLEKDEIVLYRPVMPFEKLFSDEAFLNDVTNKAFMELEKLGLSKATIKNIANNWYKEQIKTAKDHELSVESELLLGIFNKIFKEMVGNTTLYSQDYKGFFTLMNGVVANYEYSDPDSNIFYQILKASSEEIIEEKLKLGEQEQEIIFEKKQVVSEKKEELEIISDQSQKLELIDTSEKVDVIEIIEKPKQFFIEEETKELVIKQPMKQEEVEFDFGAVMATKALLQQLNGANTIMLVEQFIKENQFLDLTLPGEQDRHAIFDLLNKTLMPEIAQLIEILTSNPNIKIYWGLQDMLGNSALMKLYQKACEANTVEAFDSIAYILTINADIANQLLNIHNNEGKTLFDILNQGHQIAYKEMLTSGLITQEVFDSFLIEQDQIKLKDISQSGTGALNIVDNRQNLEELKIMVFEQPKQDPTIELIKQLNVGTAVMQLEQFIVQNGVLDLTSVGEQGVSVVFDLFNKIQGPEIAQVTDMLITNPNVKIHWQQQDLQGNTTLMQLYQKLSLVNQHEALDPIALVLFQNQDHMQEIIAPHNDIGQSLLDMLTIGGHRDLYNEMFVDISGQLNIMEQL</sequence>
<organism evidence="1 2">
    <name type="scientific">Candidatus Trichorickettsia mobilis</name>
    <dbReference type="NCBI Taxonomy" id="1346319"/>
    <lineage>
        <taxon>Bacteria</taxon>
        <taxon>Pseudomonadati</taxon>
        <taxon>Pseudomonadota</taxon>
        <taxon>Alphaproteobacteria</taxon>
        <taxon>Rickettsiales</taxon>
        <taxon>Rickettsiaceae</taxon>
        <taxon>Rickettsieae</taxon>
        <taxon>Candidatus Trichorickettsia</taxon>
    </lineage>
</organism>
<name>A0ABZ0UQG6_9RICK</name>
<proteinExistence type="predicted"/>
<protein>
    <submittedName>
        <fullName evidence="1">Uncharacterized protein</fullName>
    </submittedName>
</protein>
<evidence type="ECO:0000313" key="1">
    <source>
        <dbReference type="EMBL" id="WPY00290.1"/>
    </source>
</evidence>
<accession>A0ABZ0UQG6</accession>